<gene>
    <name evidence="2" type="ORF">WHI96_13990</name>
</gene>
<dbReference type="Gene3D" id="2.40.30.10">
    <property type="entry name" value="Translation factors"/>
    <property type="match status" value="1"/>
</dbReference>
<accession>A0ABV1JVF1</accession>
<comment type="caution">
    <text evidence="2">The sequence shown here is derived from an EMBL/GenBank/DDBJ whole genome shotgun (WGS) entry which is preliminary data.</text>
</comment>
<sequence length="302" mass="33061">MSERQPVRSSRWDVDGNVAAAFGRGTGQTKVPYPILLRELEVLRTRELNPSLLRLTLGGDGLAGFQSHPDGAEEHVRLVFPDENGELRLPEQNEDTLNWGRPRPVSREYTVRHFDADAGELDIDLVLHPGGLASEWVRTVVPGTRIHVAGPPGGLVVPQGYDFWLLAGDLTAQPAIARILERLPADARGVALVEVADAAEELPMTAPDGVEVRWLHRDGAPAGTSEVLWQAVRDVRPPDGASVYAWVAGETTSIKPIRRFVRDELGLAAEHREVNGYWKRGVVDFDDDDDEAGHGHGHGHGH</sequence>
<dbReference type="EMBL" id="JBEDNP010000007">
    <property type="protein sequence ID" value="MEQ3539935.1"/>
    <property type="molecule type" value="Genomic_DNA"/>
</dbReference>
<dbReference type="InterPro" id="IPR017938">
    <property type="entry name" value="Riboflavin_synthase-like_b-brl"/>
</dbReference>
<reference evidence="2 3" key="1">
    <citation type="submission" date="2024-03" db="EMBL/GenBank/DDBJ databases">
        <title>Draft genome sequence of Pseudonocardia tropica JCM 19149.</title>
        <authorList>
            <person name="Butdee W."/>
            <person name="Duangmal K."/>
        </authorList>
    </citation>
    <scope>NUCLEOTIDE SEQUENCE [LARGE SCALE GENOMIC DNA]</scope>
    <source>
        <strain evidence="2 3">JCM 19149</strain>
    </source>
</reference>
<protein>
    <submittedName>
        <fullName evidence="2">Siderophore-interacting protein</fullName>
    </submittedName>
</protein>
<evidence type="ECO:0000259" key="1">
    <source>
        <dbReference type="PROSITE" id="PS51384"/>
    </source>
</evidence>
<dbReference type="Pfam" id="PF04954">
    <property type="entry name" value="SIP"/>
    <property type="match status" value="1"/>
</dbReference>
<dbReference type="PANTHER" id="PTHR30157:SF0">
    <property type="entry name" value="NADPH-DEPENDENT FERRIC-CHELATE REDUCTASE"/>
    <property type="match status" value="1"/>
</dbReference>
<dbReference type="RefSeq" id="WP_345653697.1">
    <property type="nucleotide sequence ID" value="NZ_BAABLY010000090.1"/>
</dbReference>
<dbReference type="SUPFAM" id="SSF63380">
    <property type="entry name" value="Riboflavin synthase domain-like"/>
    <property type="match status" value="1"/>
</dbReference>
<keyword evidence="3" id="KW-1185">Reference proteome</keyword>
<dbReference type="Proteomes" id="UP001464923">
    <property type="component" value="Unassembled WGS sequence"/>
</dbReference>
<evidence type="ECO:0000313" key="3">
    <source>
        <dbReference type="Proteomes" id="UP001464923"/>
    </source>
</evidence>
<evidence type="ECO:0000313" key="2">
    <source>
        <dbReference type="EMBL" id="MEQ3539935.1"/>
    </source>
</evidence>
<dbReference type="Pfam" id="PF08021">
    <property type="entry name" value="FAD_binding_9"/>
    <property type="match status" value="1"/>
</dbReference>
<dbReference type="InterPro" id="IPR039374">
    <property type="entry name" value="SIP_fam"/>
</dbReference>
<dbReference type="Gene3D" id="3.40.50.80">
    <property type="entry name" value="Nucleotide-binding domain of ferredoxin-NADP reductase (FNR) module"/>
    <property type="match status" value="1"/>
</dbReference>
<dbReference type="InterPro" id="IPR013113">
    <property type="entry name" value="SIP_FAD-bd"/>
</dbReference>
<name>A0ABV1JVF1_9PSEU</name>
<dbReference type="PANTHER" id="PTHR30157">
    <property type="entry name" value="FERRIC REDUCTASE, NADPH-DEPENDENT"/>
    <property type="match status" value="1"/>
</dbReference>
<proteinExistence type="predicted"/>
<dbReference type="PROSITE" id="PS51384">
    <property type="entry name" value="FAD_FR"/>
    <property type="match status" value="1"/>
</dbReference>
<organism evidence="2 3">
    <name type="scientific">Pseudonocardia tropica</name>
    <dbReference type="NCBI Taxonomy" id="681289"/>
    <lineage>
        <taxon>Bacteria</taxon>
        <taxon>Bacillati</taxon>
        <taxon>Actinomycetota</taxon>
        <taxon>Actinomycetes</taxon>
        <taxon>Pseudonocardiales</taxon>
        <taxon>Pseudonocardiaceae</taxon>
        <taxon>Pseudonocardia</taxon>
    </lineage>
</organism>
<feature type="domain" description="FAD-binding FR-type" evidence="1">
    <location>
        <begin position="35"/>
        <end position="158"/>
    </location>
</feature>
<dbReference type="InterPro" id="IPR039261">
    <property type="entry name" value="FNR_nucleotide-bd"/>
</dbReference>
<dbReference type="InterPro" id="IPR007037">
    <property type="entry name" value="SIP_rossman_dom"/>
</dbReference>
<dbReference type="CDD" id="cd06193">
    <property type="entry name" value="siderophore_interacting"/>
    <property type="match status" value="1"/>
</dbReference>
<dbReference type="InterPro" id="IPR017927">
    <property type="entry name" value="FAD-bd_FR_type"/>
</dbReference>